<keyword evidence="1" id="KW-0813">Transport</keyword>
<dbReference type="InterPro" id="IPR027417">
    <property type="entry name" value="P-loop_NTPase"/>
</dbReference>
<feature type="domain" description="ABC transporter" evidence="5">
    <location>
        <begin position="5"/>
        <end position="239"/>
    </location>
</feature>
<keyword evidence="4" id="KW-1278">Translocase</keyword>
<gene>
    <name evidence="6" type="ORF">H9627_03205</name>
</gene>
<dbReference type="InterPro" id="IPR003593">
    <property type="entry name" value="AAA+_ATPase"/>
</dbReference>
<evidence type="ECO:0000313" key="6">
    <source>
        <dbReference type="EMBL" id="MBD8029344.1"/>
    </source>
</evidence>
<accession>A0A8I0LF79</accession>
<dbReference type="Proteomes" id="UP000650224">
    <property type="component" value="Unassembled WGS sequence"/>
</dbReference>
<evidence type="ECO:0000256" key="4">
    <source>
        <dbReference type="ARBA" id="ARBA00022967"/>
    </source>
</evidence>
<organism evidence="6 7">
    <name type="scientific">Corynebacterium gallinarum</name>
    <dbReference type="NCBI Taxonomy" id="2762214"/>
    <lineage>
        <taxon>Bacteria</taxon>
        <taxon>Bacillati</taxon>
        <taxon>Actinomycetota</taxon>
        <taxon>Actinomycetes</taxon>
        <taxon>Mycobacteriales</taxon>
        <taxon>Corynebacteriaceae</taxon>
        <taxon>Corynebacterium</taxon>
    </lineage>
</organism>
<sequence length="264" mass="28049">MSVDIAVEHLDVTFPTHHAVRDVSFRAPAGRVTALIGPNGAGKSTALNAIAGLIPSTGKVLIGGADVTSQSTPERARQMSLVPQNTELRIGFAARDVVAMGRYPHRKRFTAESEEDRRATEEALAAINALDIADQPVNELSGGQRQLIHIGRALAQDTAVMLLDEPVSALDLRHQVEVLQLLRTRAAAGTTVVVVLHDLNHVARWCDHAVLLHRGVLAAAGSVAEVLQPGTLSDVYGLPIAVDSDPLTSSLRVTPLPTNPDPLL</sequence>
<dbReference type="PROSITE" id="PS50893">
    <property type="entry name" value="ABC_TRANSPORTER_2"/>
    <property type="match status" value="1"/>
</dbReference>
<dbReference type="EMBL" id="JACSPR010000002">
    <property type="protein sequence ID" value="MBD8029344.1"/>
    <property type="molecule type" value="Genomic_DNA"/>
</dbReference>
<dbReference type="PANTHER" id="PTHR42794:SF1">
    <property type="entry name" value="HEMIN IMPORT ATP-BINDING PROTEIN HMUV"/>
    <property type="match status" value="1"/>
</dbReference>
<evidence type="ECO:0000256" key="1">
    <source>
        <dbReference type="ARBA" id="ARBA00022448"/>
    </source>
</evidence>
<proteinExistence type="predicted"/>
<dbReference type="AlphaFoldDB" id="A0A8I0LF79"/>
<keyword evidence="7" id="KW-1185">Reference proteome</keyword>
<dbReference type="RefSeq" id="WP_191732594.1">
    <property type="nucleotide sequence ID" value="NZ_JACSPR010000002.1"/>
</dbReference>
<evidence type="ECO:0000256" key="2">
    <source>
        <dbReference type="ARBA" id="ARBA00022741"/>
    </source>
</evidence>
<dbReference type="FunFam" id="3.40.50.300:FF:000134">
    <property type="entry name" value="Iron-enterobactin ABC transporter ATP-binding protein"/>
    <property type="match status" value="1"/>
</dbReference>
<dbReference type="SMART" id="SM00382">
    <property type="entry name" value="AAA"/>
    <property type="match status" value="1"/>
</dbReference>
<evidence type="ECO:0000256" key="3">
    <source>
        <dbReference type="ARBA" id="ARBA00022840"/>
    </source>
</evidence>
<dbReference type="SUPFAM" id="SSF52540">
    <property type="entry name" value="P-loop containing nucleoside triphosphate hydrolases"/>
    <property type="match status" value="1"/>
</dbReference>
<evidence type="ECO:0000259" key="5">
    <source>
        <dbReference type="PROSITE" id="PS50893"/>
    </source>
</evidence>
<keyword evidence="3 6" id="KW-0067">ATP-binding</keyword>
<dbReference type="Pfam" id="PF00005">
    <property type="entry name" value="ABC_tran"/>
    <property type="match status" value="1"/>
</dbReference>
<reference evidence="6 7" key="1">
    <citation type="submission" date="2020-08" db="EMBL/GenBank/DDBJ databases">
        <title>A Genomic Blueprint of the Chicken Gut Microbiome.</title>
        <authorList>
            <person name="Gilroy R."/>
            <person name="Ravi A."/>
            <person name="Getino M."/>
            <person name="Pursley I."/>
            <person name="Horton D.L."/>
            <person name="Alikhan N.-F."/>
            <person name="Baker D."/>
            <person name="Gharbi K."/>
            <person name="Hall N."/>
            <person name="Watson M."/>
            <person name="Adriaenssens E.M."/>
            <person name="Foster-Nyarko E."/>
            <person name="Jarju S."/>
            <person name="Secka A."/>
            <person name="Antonio M."/>
            <person name="Oren A."/>
            <person name="Chaudhuri R."/>
            <person name="La Ragione R.M."/>
            <person name="Hildebrand F."/>
            <person name="Pallen M.J."/>
        </authorList>
    </citation>
    <scope>NUCLEOTIDE SEQUENCE [LARGE SCALE GENOMIC DNA]</scope>
    <source>
        <strain evidence="6 7">Sa1YVA5</strain>
    </source>
</reference>
<comment type="caution">
    <text evidence="6">The sequence shown here is derived from an EMBL/GenBank/DDBJ whole genome shotgun (WGS) entry which is preliminary data.</text>
</comment>
<dbReference type="Gene3D" id="3.40.50.300">
    <property type="entry name" value="P-loop containing nucleotide triphosphate hydrolases"/>
    <property type="match status" value="1"/>
</dbReference>
<dbReference type="GO" id="GO:0016887">
    <property type="term" value="F:ATP hydrolysis activity"/>
    <property type="evidence" value="ECO:0007669"/>
    <property type="project" value="InterPro"/>
</dbReference>
<protein>
    <submittedName>
        <fullName evidence="6">ABC transporter ATP-binding protein</fullName>
    </submittedName>
</protein>
<dbReference type="InterPro" id="IPR003439">
    <property type="entry name" value="ABC_transporter-like_ATP-bd"/>
</dbReference>
<dbReference type="GO" id="GO:0005524">
    <property type="term" value="F:ATP binding"/>
    <property type="evidence" value="ECO:0007669"/>
    <property type="project" value="UniProtKB-KW"/>
</dbReference>
<evidence type="ECO:0000313" key="7">
    <source>
        <dbReference type="Proteomes" id="UP000650224"/>
    </source>
</evidence>
<keyword evidence="2" id="KW-0547">Nucleotide-binding</keyword>
<name>A0A8I0LF79_9CORY</name>
<dbReference type="CDD" id="cd03214">
    <property type="entry name" value="ABC_Iron-Siderophores_B12_Hemin"/>
    <property type="match status" value="1"/>
</dbReference>
<dbReference type="PANTHER" id="PTHR42794">
    <property type="entry name" value="HEMIN IMPORT ATP-BINDING PROTEIN HMUV"/>
    <property type="match status" value="1"/>
</dbReference>